<feature type="domain" description="ABC-type glycine betaine transport system substrate-binding" evidence="2">
    <location>
        <begin position="42"/>
        <end position="305"/>
    </location>
</feature>
<dbReference type="Proteomes" id="UP000662814">
    <property type="component" value="Chromosome"/>
</dbReference>
<dbReference type="Pfam" id="PF04069">
    <property type="entry name" value="OpuAC"/>
    <property type="match status" value="1"/>
</dbReference>
<proteinExistence type="predicted"/>
<dbReference type="InterPro" id="IPR007210">
    <property type="entry name" value="ABC_Gly_betaine_transp_sub-bd"/>
</dbReference>
<dbReference type="SUPFAM" id="SSF53850">
    <property type="entry name" value="Periplasmic binding protein-like II"/>
    <property type="match status" value="1"/>
</dbReference>
<feature type="signal peptide" evidence="1">
    <location>
        <begin position="1"/>
        <end position="21"/>
    </location>
</feature>
<dbReference type="Gene3D" id="3.40.190.120">
    <property type="entry name" value="Osmoprotection protein (prox), domain 2"/>
    <property type="match status" value="1"/>
</dbReference>
<gene>
    <name evidence="3" type="ORF">HCR76_13045</name>
</gene>
<evidence type="ECO:0000256" key="1">
    <source>
        <dbReference type="SAM" id="SignalP"/>
    </source>
</evidence>
<dbReference type="PROSITE" id="PS51257">
    <property type="entry name" value="PROKAR_LIPOPROTEIN"/>
    <property type="match status" value="1"/>
</dbReference>
<feature type="chain" id="PRO_5045423223" evidence="1">
    <location>
        <begin position="22"/>
        <end position="310"/>
    </location>
</feature>
<evidence type="ECO:0000313" key="4">
    <source>
        <dbReference type="Proteomes" id="UP000662814"/>
    </source>
</evidence>
<sequence>MVTARRVIGLGLAVTAALALSACGSADSISGSDESGDGGATTVKVGSAGFAESEIIAEIYAQALEAKDITVKRTMQIGQRDVYVAALEDGSIDLIPDYTGNLLQFYDDTSDASSGDEVYAALSEAVPDGFEVLDQAKAEDKDSYNVTKEFSEKHDVTSIADLANVDEKLVIGGNPELKERPYGPQGLTDVYGVAADNMSFTPINDSGGPLTVEALVNGTVNVADLFTTSPAIAENGFVTLDDPENLVLPQNVVPLINSDAATDEVVETLNAVSEKLTTESLIEMNARNQGEEKASPATIAKDWLADAGLV</sequence>
<reference evidence="3 4" key="1">
    <citation type="submission" date="2020-12" db="EMBL/GenBank/DDBJ databases">
        <title>Microbacterium sp. HY060.</title>
        <authorList>
            <person name="Zhou J."/>
        </authorList>
    </citation>
    <scope>NUCLEOTIDE SEQUENCE [LARGE SCALE GENOMIC DNA]</scope>
    <source>
        <strain evidence="3 4">HY60</strain>
    </source>
</reference>
<name>A0ABX6YPM4_9MICO</name>
<organism evidence="3 4">
    <name type="scientific">Paramicrobacterium chengjingii</name>
    <dbReference type="NCBI Taxonomy" id="2769067"/>
    <lineage>
        <taxon>Bacteria</taxon>
        <taxon>Bacillati</taxon>
        <taxon>Actinomycetota</taxon>
        <taxon>Actinomycetes</taxon>
        <taxon>Micrococcales</taxon>
        <taxon>Microbacteriaceae</taxon>
        <taxon>Paramicrobacterium</taxon>
    </lineage>
</organism>
<keyword evidence="4" id="KW-1185">Reference proteome</keyword>
<keyword evidence="1" id="KW-0732">Signal</keyword>
<evidence type="ECO:0000313" key="3">
    <source>
        <dbReference type="EMBL" id="QPZ40336.1"/>
    </source>
</evidence>
<evidence type="ECO:0000259" key="2">
    <source>
        <dbReference type="Pfam" id="PF04069"/>
    </source>
</evidence>
<protein>
    <submittedName>
        <fullName evidence="3">ABC transporter substrate-binding protein</fullName>
    </submittedName>
</protein>
<dbReference type="EMBL" id="CP061169">
    <property type="protein sequence ID" value="QPZ40336.1"/>
    <property type="molecule type" value="Genomic_DNA"/>
</dbReference>
<dbReference type="Gene3D" id="3.40.190.10">
    <property type="entry name" value="Periplasmic binding protein-like II"/>
    <property type="match status" value="1"/>
</dbReference>
<accession>A0ABX6YPM4</accession>
<dbReference type="CDD" id="cd13606">
    <property type="entry name" value="PBP2_ProX_like"/>
    <property type="match status" value="1"/>
</dbReference>